<gene>
    <name evidence="1" type="ORF">S12H4_05786</name>
    <name evidence="2" type="ORF">S12H4_06528</name>
</gene>
<organism evidence="1">
    <name type="scientific">marine sediment metagenome</name>
    <dbReference type="NCBI Taxonomy" id="412755"/>
    <lineage>
        <taxon>unclassified sequences</taxon>
        <taxon>metagenomes</taxon>
        <taxon>ecological metagenomes</taxon>
    </lineage>
</organism>
<proteinExistence type="predicted"/>
<accession>X1SDD8</accession>
<sequence>MGLVHQEEPGGQETVVGVVTLDNLDPVLEVRLAAKRVPVNN</sequence>
<protein>
    <submittedName>
        <fullName evidence="1">Uncharacterized protein</fullName>
    </submittedName>
</protein>
<reference evidence="1" key="1">
    <citation type="journal article" date="2014" name="Front. Microbiol.">
        <title>High frequency of phylogenetically diverse reductive dehalogenase-homologous genes in deep subseafloor sedimentary metagenomes.</title>
        <authorList>
            <person name="Kawai M."/>
            <person name="Futagami T."/>
            <person name="Toyoda A."/>
            <person name="Takaki Y."/>
            <person name="Nishi S."/>
            <person name="Hori S."/>
            <person name="Arai W."/>
            <person name="Tsubouchi T."/>
            <person name="Morono Y."/>
            <person name="Uchiyama I."/>
            <person name="Ito T."/>
            <person name="Fujiyama A."/>
            <person name="Inagaki F."/>
            <person name="Takami H."/>
        </authorList>
    </citation>
    <scope>NUCLEOTIDE SEQUENCE</scope>
    <source>
        <strain evidence="1">Expedition CK06-06</strain>
    </source>
</reference>
<comment type="caution">
    <text evidence="1">The sequence shown here is derived from an EMBL/GenBank/DDBJ whole genome shotgun (WGS) entry which is preliminary data.</text>
</comment>
<evidence type="ECO:0000313" key="1">
    <source>
        <dbReference type="EMBL" id="GAI65814.1"/>
    </source>
</evidence>
<dbReference type="EMBL" id="BARW01001956">
    <property type="protein sequence ID" value="GAI65814.1"/>
    <property type="molecule type" value="Genomic_DNA"/>
</dbReference>
<dbReference type="AlphaFoldDB" id="X1SDD8"/>
<evidence type="ECO:0000313" key="2">
    <source>
        <dbReference type="EMBL" id="GAI70195.1"/>
    </source>
</evidence>
<name>X1SDD8_9ZZZZ</name>
<dbReference type="EMBL" id="BARW01002305">
    <property type="protein sequence ID" value="GAI70195.1"/>
    <property type="molecule type" value="Genomic_DNA"/>
</dbReference>